<dbReference type="AlphaFoldDB" id="A0A9X9LW80"/>
<evidence type="ECO:0000313" key="2">
    <source>
        <dbReference type="Proteomes" id="UP000269945"/>
    </source>
</evidence>
<comment type="caution">
    <text evidence="1">The sequence shown here is derived from an EMBL/GenBank/DDBJ whole genome shotgun (WGS) entry which is preliminary data.</text>
</comment>
<dbReference type="EMBL" id="CYRY02023379">
    <property type="protein sequence ID" value="VCW97860.1"/>
    <property type="molecule type" value="Genomic_DNA"/>
</dbReference>
<evidence type="ECO:0000313" key="1">
    <source>
        <dbReference type="EMBL" id="VCW97860.1"/>
    </source>
</evidence>
<dbReference type="Proteomes" id="UP000269945">
    <property type="component" value="Unassembled WGS sequence"/>
</dbReference>
<keyword evidence="2" id="KW-1185">Reference proteome</keyword>
<gene>
    <name evidence="1" type="ORF">BN2614_LOCUS3</name>
</gene>
<name>A0A9X9LW80_GULGU</name>
<accession>A0A9X9LW80</accession>
<sequence length="35" mass="3973">MFEHGKSVDGIPVKVNMDFLCIYMEGEVIQVVRGM</sequence>
<protein>
    <submittedName>
        <fullName evidence="1">Uncharacterized protein</fullName>
    </submittedName>
</protein>
<organism evidence="1 2">
    <name type="scientific">Gulo gulo</name>
    <name type="common">Wolverine</name>
    <name type="synonym">Gluton</name>
    <dbReference type="NCBI Taxonomy" id="48420"/>
    <lineage>
        <taxon>Eukaryota</taxon>
        <taxon>Metazoa</taxon>
        <taxon>Chordata</taxon>
        <taxon>Craniata</taxon>
        <taxon>Vertebrata</taxon>
        <taxon>Euteleostomi</taxon>
        <taxon>Mammalia</taxon>
        <taxon>Eutheria</taxon>
        <taxon>Laurasiatheria</taxon>
        <taxon>Carnivora</taxon>
        <taxon>Caniformia</taxon>
        <taxon>Musteloidea</taxon>
        <taxon>Mustelidae</taxon>
        <taxon>Guloninae</taxon>
        <taxon>Gulo</taxon>
    </lineage>
</organism>
<proteinExistence type="predicted"/>
<reference evidence="1 2" key="1">
    <citation type="submission" date="2018-10" db="EMBL/GenBank/DDBJ databases">
        <authorList>
            <person name="Ekblom R."/>
            <person name="Jareborg N."/>
        </authorList>
    </citation>
    <scope>NUCLEOTIDE SEQUENCE [LARGE SCALE GENOMIC DNA]</scope>
    <source>
        <tissue evidence="1">Muscle</tissue>
    </source>
</reference>